<evidence type="ECO:0000256" key="1">
    <source>
        <dbReference type="SAM" id="MobiDB-lite"/>
    </source>
</evidence>
<dbReference type="OrthoDB" id="4226302at2759"/>
<gene>
    <name evidence="2" type="ORF">BP01DRAFT_353160</name>
</gene>
<organism evidence="2 3">
    <name type="scientific">Aspergillus saccharolyticus JOP 1030-1</name>
    <dbReference type="NCBI Taxonomy" id="1450539"/>
    <lineage>
        <taxon>Eukaryota</taxon>
        <taxon>Fungi</taxon>
        <taxon>Dikarya</taxon>
        <taxon>Ascomycota</taxon>
        <taxon>Pezizomycotina</taxon>
        <taxon>Eurotiomycetes</taxon>
        <taxon>Eurotiomycetidae</taxon>
        <taxon>Eurotiales</taxon>
        <taxon>Aspergillaceae</taxon>
        <taxon>Aspergillus</taxon>
        <taxon>Aspergillus subgen. Circumdati</taxon>
    </lineage>
</organism>
<keyword evidence="3" id="KW-1185">Reference proteome</keyword>
<sequence length="345" mass="38851">MTSALREALICSSCTTITRIPVSTFRVDIESGRYDPSRAIPFQSTSDKDADLAPDEVPPLREPSSDNQEKDEMALEGINAEGRHAAQHSQYSAHGHEQQQQRYISYTELTPPSTPPSSISAQSHLYEALIAQYLLDSDDESGNQDVAVARYRADYHIHVHYMLRRGVLSICRDGRDVYELKGWKGRLHAVDSGQIDLEQLETRMMDWRDGISGKGGGGAAGKSFGGYYASNPYQPYYPSSSPTMALPRTQRLGAWPDDANQLMASQVALWRRRGLSRQRRVEDVRIRWAFIMEERRRQRLAALAQAQQKATNSVKVRLYCSQAGGDRNLIREIEVDGRSFGDLIR</sequence>
<evidence type="ECO:0000313" key="2">
    <source>
        <dbReference type="EMBL" id="PYH48860.1"/>
    </source>
</evidence>
<proteinExistence type="predicted"/>
<dbReference type="Proteomes" id="UP000248349">
    <property type="component" value="Unassembled WGS sequence"/>
</dbReference>
<name>A0A318ZXK5_9EURO</name>
<feature type="region of interest" description="Disordered" evidence="1">
    <location>
        <begin position="35"/>
        <end position="71"/>
    </location>
</feature>
<dbReference type="RefSeq" id="XP_025434842.1">
    <property type="nucleotide sequence ID" value="XM_025574110.1"/>
</dbReference>
<dbReference type="GeneID" id="37075338"/>
<accession>A0A318ZXK5</accession>
<reference evidence="2 3" key="1">
    <citation type="submission" date="2016-12" db="EMBL/GenBank/DDBJ databases">
        <title>The genomes of Aspergillus section Nigri reveals drivers in fungal speciation.</title>
        <authorList>
            <consortium name="DOE Joint Genome Institute"/>
            <person name="Vesth T.C."/>
            <person name="Nybo J."/>
            <person name="Theobald S."/>
            <person name="Brandl J."/>
            <person name="Frisvad J.C."/>
            <person name="Nielsen K.F."/>
            <person name="Lyhne E.K."/>
            <person name="Kogle M.E."/>
            <person name="Kuo A."/>
            <person name="Riley R."/>
            <person name="Clum A."/>
            <person name="Nolan M."/>
            <person name="Lipzen A."/>
            <person name="Salamov A."/>
            <person name="Henrissat B."/>
            <person name="Wiebenga A."/>
            <person name="De Vries R.P."/>
            <person name="Grigoriev I.V."/>
            <person name="Mortensen U.H."/>
            <person name="Andersen M.R."/>
            <person name="Baker S.E."/>
        </authorList>
    </citation>
    <scope>NUCLEOTIDE SEQUENCE [LARGE SCALE GENOMIC DNA]</scope>
    <source>
        <strain evidence="2 3">JOP 1030-1</strain>
    </source>
</reference>
<evidence type="ECO:0000313" key="3">
    <source>
        <dbReference type="Proteomes" id="UP000248349"/>
    </source>
</evidence>
<protein>
    <submittedName>
        <fullName evidence="2">Uncharacterized protein</fullName>
    </submittedName>
</protein>
<dbReference type="EMBL" id="KZ821220">
    <property type="protein sequence ID" value="PYH48860.1"/>
    <property type="molecule type" value="Genomic_DNA"/>
</dbReference>
<dbReference type="AlphaFoldDB" id="A0A318ZXK5"/>